<dbReference type="PROSITE" id="PS00893">
    <property type="entry name" value="NUDIX_BOX"/>
    <property type="match status" value="1"/>
</dbReference>
<dbReference type="InterPro" id="IPR050241">
    <property type="entry name" value="NAD-cap_RNA_hydrolase_NudC"/>
</dbReference>
<dbReference type="PROSITE" id="PS51462">
    <property type="entry name" value="NUDIX"/>
    <property type="match status" value="1"/>
</dbReference>
<dbReference type="AlphaFoldDB" id="A0A8H7PS86"/>
<dbReference type="OrthoDB" id="10249612at2759"/>
<dbReference type="GO" id="GO:0005777">
    <property type="term" value="C:peroxisome"/>
    <property type="evidence" value="ECO:0007669"/>
    <property type="project" value="UniProtKB-SubCell"/>
</dbReference>
<dbReference type="GO" id="GO:0005829">
    <property type="term" value="C:cytosol"/>
    <property type="evidence" value="ECO:0007669"/>
    <property type="project" value="TreeGrafter"/>
</dbReference>
<dbReference type="NCBIfam" id="NF001299">
    <property type="entry name" value="PRK00241.1"/>
    <property type="match status" value="1"/>
</dbReference>
<dbReference type="Gene3D" id="1.25.40.20">
    <property type="entry name" value="Ankyrin repeat-containing domain"/>
    <property type="match status" value="1"/>
</dbReference>
<dbReference type="SUPFAM" id="SSF48403">
    <property type="entry name" value="Ankyrin repeat"/>
    <property type="match status" value="1"/>
</dbReference>
<comment type="catalytic activity">
    <reaction evidence="13">
        <text>a 5'-end NAD(+)-phospho-ribonucleoside in mRNA + H2O = a 5'-end phospho-adenosine-phospho-ribonucleoside in mRNA + beta-nicotinamide D-ribonucleotide + 2 H(+)</text>
        <dbReference type="Rhea" id="RHEA:60876"/>
        <dbReference type="Rhea" id="RHEA-COMP:15698"/>
        <dbReference type="Rhea" id="RHEA-COMP:15719"/>
        <dbReference type="ChEBI" id="CHEBI:14649"/>
        <dbReference type="ChEBI" id="CHEBI:15377"/>
        <dbReference type="ChEBI" id="CHEBI:15378"/>
        <dbReference type="ChEBI" id="CHEBI:144029"/>
        <dbReference type="ChEBI" id="CHEBI:144051"/>
    </reaction>
    <physiologicalReaction direction="left-to-right" evidence="13">
        <dbReference type="Rhea" id="RHEA:60877"/>
    </physiologicalReaction>
</comment>
<dbReference type="InterPro" id="IPR000086">
    <property type="entry name" value="NUDIX_hydrolase_dom"/>
</dbReference>
<dbReference type="GO" id="GO:0046872">
    <property type="term" value="F:metal ion binding"/>
    <property type="evidence" value="ECO:0007669"/>
    <property type="project" value="UniProtKB-KW"/>
</dbReference>
<keyword evidence="12" id="KW-0576">Peroxisome</keyword>
<reference evidence="21" key="1">
    <citation type="submission" date="2020-12" db="EMBL/GenBank/DDBJ databases">
        <title>Metabolic potential, ecology and presence of endohyphal bacteria is reflected in genomic diversity of Mucoromycotina.</title>
        <authorList>
            <person name="Muszewska A."/>
            <person name="Okrasinska A."/>
            <person name="Steczkiewicz K."/>
            <person name="Drgas O."/>
            <person name="Orlowska M."/>
            <person name="Perlinska-Lenart U."/>
            <person name="Aleksandrzak-Piekarczyk T."/>
            <person name="Szatraj K."/>
            <person name="Zielenkiewicz U."/>
            <person name="Pilsyk S."/>
            <person name="Malc E."/>
            <person name="Mieczkowski P."/>
            <person name="Kruszewska J.S."/>
            <person name="Biernat P."/>
            <person name="Pawlowska J."/>
        </authorList>
    </citation>
    <scope>NUCLEOTIDE SEQUENCE</scope>
    <source>
        <strain evidence="21">WA0000067209</strain>
    </source>
</reference>
<evidence type="ECO:0000256" key="5">
    <source>
        <dbReference type="ARBA" id="ARBA00009595"/>
    </source>
</evidence>
<evidence type="ECO:0000259" key="20">
    <source>
        <dbReference type="PROSITE" id="PS51462"/>
    </source>
</evidence>
<dbReference type="InterPro" id="IPR015376">
    <property type="entry name" value="Znr_NADH_PPase"/>
</dbReference>
<evidence type="ECO:0000256" key="3">
    <source>
        <dbReference type="ARBA" id="ARBA00004275"/>
    </source>
</evidence>
<dbReference type="Pfam" id="PF00293">
    <property type="entry name" value="NUDIX"/>
    <property type="match status" value="1"/>
</dbReference>
<dbReference type="InterPro" id="IPR015797">
    <property type="entry name" value="NUDIX_hydrolase-like_dom_sf"/>
</dbReference>
<evidence type="ECO:0000256" key="4">
    <source>
        <dbReference type="ARBA" id="ARBA00004463"/>
    </source>
</evidence>
<keyword evidence="8" id="KW-0378">Hydrolase</keyword>
<comment type="cofactor">
    <cofactor evidence="1">
        <name>Mg(2+)</name>
        <dbReference type="ChEBI" id="CHEBI:18420"/>
    </cofactor>
</comment>
<dbReference type="Pfam" id="PF12796">
    <property type="entry name" value="Ank_2"/>
    <property type="match status" value="1"/>
</dbReference>
<comment type="subunit">
    <text evidence="18">Homodimer. Homodimerization is essential for its catalytic activity and protein stability. Interacts (via ANK repeats) with BLMH.</text>
</comment>
<evidence type="ECO:0000256" key="9">
    <source>
        <dbReference type="ARBA" id="ARBA00022842"/>
    </source>
</evidence>
<proteinExistence type="inferred from homology"/>
<dbReference type="PANTHER" id="PTHR42904">
    <property type="entry name" value="NUDIX HYDROLASE, NUDC SUBFAMILY"/>
    <property type="match status" value="1"/>
</dbReference>
<evidence type="ECO:0000256" key="1">
    <source>
        <dbReference type="ARBA" id="ARBA00001946"/>
    </source>
</evidence>
<evidence type="ECO:0000256" key="16">
    <source>
        <dbReference type="ARBA" id="ARBA00031178"/>
    </source>
</evidence>
<evidence type="ECO:0000256" key="15">
    <source>
        <dbReference type="ARBA" id="ARBA00030313"/>
    </source>
</evidence>
<dbReference type="Pfam" id="PF09296">
    <property type="entry name" value="NUDIX-like"/>
    <property type="match status" value="1"/>
</dbReference>
<dbReference type="InterPro" id="IPR002110">
    <property type="entry name" value="Ankyrin_rpt"/>
</dbReference>
<dbReference type="CDD" id="cd03429">
    <property type="entry name" value="NUDIX_NADH_pyrophosphatase_Nudt13"/>
    <property type="match status" value="1"/>
</dbReference>
<dbReference type="EC" id="3.6.1.22" evidence="6"/>
<dbReference type="PANTHER" id="PTHR42904:SF6">
    <property type="entry name" value="NAD-CAPPED RNA HYDROLASE NUDT12"/>
    <property type="match status" value="1"/>
</dbReference>
<evidence type="ECO:0000256" key="18">
    <source>
        <dbReference type="ARBA" id="ARBA00046702"/>
    </source>
</evidence>
<protein>
    <recommendedName>
        <fullName evidence="14">NAD-capped RNA hydrolase NUDT12</fullName>
        <ecNumber evidence="6">3.6.1.22</ecNumber>
    </recommendedName>
    <alternativeName>
        <fullName evidence="15">NADH pyrophosphatase NUDT12</fullName>
    </alternativeName>
    <alternativeName>
        <fullName evidence="16">Nucleoside diphosphate-linked moiety X motif 12</fullName>
    </alternativeName>
</protein>
<evidence type="ECO:0000256" key="17">
    <source>
        <dbReference type="ARBA" id="ARBA00045837"/>
    </source>
</evidence>
<comment type="similarity">
    <text evidence="5">Belongs to the Nudix hydrolase family. NudC subfamily.</text>
</comment>
<evidence type="ECO:0000256" key="8">
    <source>
        <dbReference type="ARBA" id="ARBA00022801"/>
    </source>
</evidence>
<keyword evidence="11" id="KW-0520">NAD</keyword>
<evidence type="ECO:0000256" key="12">
    <source>
        <dbReference type="ARBA" id="ARBA00023140"/>
    </source>
</evidence>
<keyword evidence="9" id="KW-0460">Magnesium</keyword>
<evidence type="ECO:0000256" key="10">
    <source>
        <dbReference type="ARBA" id="ARBA00022857"/>
    </source>
</evidence>
<evidence type="ECO:0000256" key="7">
    <source>
        <dbReference type="ARBA" id="ARBA00022723"/>
    </source>
</evidence>
<dbReference type="GO" id="GO:0019677">
    <property type="term" value="P:NAD+ catabolic process"/>
    <property type="evidence" value="ECO:0007669"/>
    <property type="project" value="TreeGrafter"/>
</dbReference>
<dbReference type="InterPro" id="IPR049734">
    <property type="entry name" value="NudC-like_C"/>
</dbReference>
<comment type="function">
    <text evidence="17">mRNA decapping enzyme that specifically removes the nicotinamide adenine dinucleotide (NAD) cap from a subset of mRNAs by hydrolyzing the diphosphate linkage to produce nicotinamide mononucleotide (NMN) and 5' monophosphate mRNA. The NAD-cap is present at the 5'-end of some RNAs; in contrast to the canonical N7 methylguanosine (m7G) cap, the NAD cap promotes mRNA decay. Preferentially acts on NAD-capped transcripts in response to nutrient stress. Also acts on free nicotinamide adenine dinucleotide molecules: hydrolyzes NAD(H) into NMN(H) and AMP, and NADPH into NMNH and 2',5'-ADP. May act to regulate the concentration of peroxisomal nicotinamide nucleotide cofactors required for oxidative metabolism in this organelle. Regulates the levels of circadian clock components PER1, PER2, PER3 and CRY2 in the liver.</text>
</comment>
<dbReference type="Gene3D" id="3.90.79.10">
    <property type="entry name" value="Nucleoside Triphosphate Pyrophosphohydrolase"/>
    <property type="match status" value="1"/>
</dbReference>
<dbReference type="GO" id="GO:0035529">
    <property type="term" value="F:NADH pyrophosphatase activity"/>
    <property type="evidence" value="ECO:0007669"/>
    <property type="project" value="TreeGrafter"/>
</dbReference>
<dbReference type="InterPro" id="IPR020084">
    <property type="entry name" value="NUDIX_hydrolase_CS"/>
</dbReference>
<evidence type="ECO:0000313" key="22">
    <source>
        <dbReference type="Proteomes" id="UP000654370"/>
    </source>
</evidence>
<gene>
    <name evidence="21" type="ORF">INT43_001824</name>
</gene>
<feature type="domain" description="Nudix hydrolase" evidence="20">
    <location>
        <begin position="318"/>
        <end position="445"/>
    </location>
</feature>
<comment type="subcellular location">
    <subcellularLocation>
        <location evidence="4">Cytoplasmic granule</location>
    </subcellularLocation>
    <subcellularLocation>
        <location evidence="3">Peroxisome</location>
    </subcellularLocation>
</comment>
<dbReference type="GO" id="GO:0006742">
    <property type="term" value="P:NADP+ catabolic process"/>
    <property type="evidence" value="ECO:0007669"/>
    <property type="project" value="TreeGrafter"/>
</dbReference>
<dbReference type="Gene3D" id="3.90.79.20">
    <property type="match status" value="1"/>
</dbReference>
<comment type="cofactor">
    <cofactor evidence="2">
        <name>Zn(2+)</name>
        <dbReference type="ChEBI" id="CHEBI:29105"/>
    </cofactor>
</comment>
<evidence type="ECO:0000313" key="21">
    <source>
        <dbReference type="EMBL" id="KAG2178975.1"/>
    </source>
</evidence>
<dbReference type="Pfam" id="PF09297">
    <property type="entry name" value="Zn_ribbon_NUD"/>
    <property type="match status" value="1"/>
</dbReference>
<dbReference type="PROSITE" id="PS50297">
    <property type="entry name" value="ANK_REP_REGION"/>
    <property type="match status" value="1"/>
</dbReference>
<keyword evidence="10" id="KW-0521">NADP</keyword>
<evidence type="ECO:0000256" key="11">
    <source>
        <dbReference type="ARBA" id="ARBA00023027"/>
    </source>
</evidence>
<dbReference type="Proteomes" id="UP000654370">
    <property type="component" value="Unassembled WGS sequence"/>
</dbReference>
<accession>A0A8H7PS86</accession>
<evidence type="ECO:0000256" key="2">
    <source>
        <dbReference type="ARBA" id="ARBA00001947"/>
    </source>
</evidence>
<evidence type="ECO:0000256" key="13">
    <source>
        <dbReference type="ARBA" id="ARBA00023679"/>
    </source>
</evidence>
<feature type="repeat" description="ANK" evidence="19">
    <location>
        <begin position="31"/>
        <end position="63"/>
    </location>
</feature>
<organism evidence="21 22">
    <name type="scientific">Mortierella isabellina</name>
    <name type="common">Filamentous fungus</name>
    <name type="synonym">Umbelopsis isabellina</name>
    <dbReference type="NCBI Taxonomy" id="91625"/>
    <lineage>
        <taxon>Eukaryota</taxon>
        <taxon>Fungi</taxon>
        <taxon>Fungi incertae sedis</taxon>
        <taxon>Mucoromycota</taxon>
        <taxon>Mucoromycotina</taxon>
        <taxon>Umbelopsidomycetes</taxon>
        <taxon>Umbelopsidales</taxon>
        <taxon>Umbelopsidaceae</taxon>
        <taxon>Umbelopsis</taxon>
    </lineage>
</organism>
<dbReference type="SMART" id="SM00248">
    <property type="entry name" value="ANK"/>
    <property type="match status" value="1"/>
</dbReference>
<comment type="caution">
    <text evidence="21">The sequence shown here is derived from an EMBL/GenBank/DDBJ whole genome shotgun (WGS) entry which is preliminary data.</text>
</comment>
<keyword evidence="22" id="KW-1185">Reference proteome</keyword>
<evidence type="ECO:0000256" key="19">
    <source>
        <dbReference type="PROSITE-ProRule" id="PRU00023"/>
    </source>
</evidence>
<evidence type="ECO:0000256" key="6">
    <source>
        <dbReference type="ARBA" id="ARBA00012381"/>
    </source>
</evidence>
<dbReference type="EMBL" id="JAEPQZ010000007">
    <property type="protein sequence ID" value="KAG2178975.1"/>
    <property type="molecule type" value="Genomic_DNA"/>
</dbReference>
<evidence type="ECO:0000256" key="14">
    <source>
        <dbReference type="ARBA" id="ARBA00023869"/>
    </source>
</evidence>
<name>A0A8H7PS86_MORIS</name>
<keyword evidence="19" id="KW-0040">ANK repeat</keyword>
<dbReference type="PROSITE" id="PS50088">
    <property type="entry name" value="ANK_REPEAT"/>
    <property type="match status" value="1"/>
</dbReference>
<keyword evidence="7" id="KW-0479">Metal-binding</keyword>
<dbReference type="InterPro" id="IPR036770">
    <property type="entry name" value="Ankyrin_rpt-contain_sf"/>
</dbReference>
<dbReference type="SUPFAM" id="SSF55811">
    <property type="entry name" value="Nudix"/>
    <property type="match status" value="1"/>
</dbReference>
<dbReference type="InterPro" id="IPR015375">
    <property type="entry name" value="NADH_PPase-like_N"/>
</dbReference>
<sequence>MSSTTIFEAAAEGDIAYLQAHTSEISTKNDRGWTPLHFAARYGQLEVVKYLKEQNVPTDVVNSEGKTAYAMAEFWGFDEVAQVLKPDDKPDDKPMESTTQEDNEVKHKFRKNNVNYFAGSPLNRYSWFRSDKAVLSRLLRAQSARFVLLSELKPLIDDSQEHAPMHFGGWDEVQDIIGDPYNDDDTAKNLPILVFLGIDETKGLAEEGVAYWALDVTPKGERKSQMEQFIQDLSNRELQFYDPRSKAFALDGVTAAIYAQARSMVDWNNRNQFCPACGRNTVSAEAGHKRVCPPQPGPHAEQVPCISAKGVHNFAYPRTDPVIIVCVIHPTEDRILLGRQAAWPKRQYSCLAGFVEAGESVEEAVRREVHEESGVHISNVVFHSSQPWPFPNSLMMGFIAQASSTEIKLADKELENAAWYTRGEVLAAISPQANGPFNVPPGIAIAYQLIKSWATEKEWGGNGLNAKM</sequence>